<dbReference type="OrthoDB" id="9803739at2"/>
<evidence type="ECO:0000313" key="1">
    <source>
        <dbReference type="EMBL" id="PJE29734.1"/>
    </source>
</evidence>
<evidence type="ECO:0000313" key="4">
    <source>
        <dbReference type="Proteomes" id="UP000231702"/>
    </source>
</evidence>
<dbReference type="SUPFAM" id="SSF53681">
    <property type="entry name" value="Aspartate/glutamate racemase"/>
    <property type="match status" value="2"/>
</dbReference>
<gene>
    <name evidence="1" type="ORF">CVM39_07460</name>
    <name evidence="2" type="ORF">SAMN06297129_2869</name>
</gene>
<name>A0A285J342_9RHOB</name>
<dbReference type="EMBL" id="PGTD01000015">
    <property type="protein sequence ID" value="PJE29734.1"/>
    <property type="molecule type" value="Genomic_DNA"/>
</dbReference>
<dbReference type="InterPro" id="IPR001920">
    <property type="entry name" value="Asp/Glu_race"/>
</dbReference>
<sequence length="225" mass="24053">MHLGLIGGIGVAASLVYYQRLAARVTERGGTLRMTLVHADIQELIANNLAWNTQAQAESYARHIETLRAAGCDCAVITSIGGHFCFPETEALSSLPLVSAIAPLDQHFARQGLKRVGLLGTANVMRTRLFGQMKQTEAVAPDGDLDAIGKLYQDIAVTGFCTGDQRAAFFELGRRMVEDQGAEAVILAGTDLNLAFDRDAGYPVVDALDIHVDLLADLATGRASL</sequence>
<accession>A0A285J342</accession>
<dbReference type="Proteomes" id="UP000231655">
    <property type="component" value="Unassembled WGS sequence"/>
</dbReference>
<reference evidence="2 3" key="1">
    <citation type="submission" date="2017-09" db="EMBL/GenBank/DDBJ databases">
        <authorList>
            <person name="Ehlers B."/>
            <person name="Leendertz F.H."/>
        </authorList>
    </citation>
    <scope>NUCLEOTIDE SEQUENCE [LARGE SCALE GENOMIC DNA]</scope>
    <source>
        <strain evidence="2 3">CGMCC 1.12662</strain>
    </source>
</reference>
<keyword evidence="4" id="KW-1185">Reference proteome</keyword>
<evidence type="ECO:0000313" key="2">
    <source>
        <dbReference type="EMBL" id="SNY54628.1"/>
    </source>
</evidence>
<dbReference type="InterPro" id="IPR015942">
    <property type="entry name" value="Asp/Glu/hydantoin_racemase"/>
</dbReference>
<evidence type="ECO:0000313" key="3">
    <source>
        <dbReference type="Proteomes" id="UP000231655"/>
    </source>
</evidence>
<protein>
    <submittedName>
        <fullName evidence="2">Aspartate racemase</fullName>
    </submittedName>
    <submittedName>
        <fullName evidence="1">Aspartate/glutamate racemase family protein</fullName>
    </submittedName>
</protein>
<dbReference type="AlphaFoldDB" id="A0A285J342"/>
<proteinExistence type="predicted"/>
<reference evidence="1 4" key="2">
    <citation type="journal article" date="2018" name="Int. J. Syst. Evol. Microbiol.">
        <title>Pseudooceanicola lipolyticus sp. nov., a marine alphaproteobacterium, reclassification of Oceanicola flagellatus as Pseudooceanicola flagellatus comb. nov. and emended description of the genus Pseudooceanicola.</title>
        <authorList>
            <person name="Huang M.-M."/>
            <person name="Guo L.-L."/>
            <person name="Wu Y.-H."/>
            <person name="Lai Q.-L."/>
            <person name="Shao Z.-Z."/>
            <person name="Wang C.-S."/>
            <person name="Wu M."/>
            <person name="Xu X.-W."/>
        </authorList>
    </citation>
    <scope>NUCLEOTIDE SEQUENCE [LARGE SCALE GENOMIC DNA]</scope>
    <source>
        <strain evidence="1 4">Ar-45</strain>
    </source>
</reference>
<dbReference type="Gene3D" id="3.40.50.1860">
    <property type="match status" value="2"/>
</dbReference>
<dbReference type="GO" id="GO:0047661">
    <property type="term" value="F:amino-acid racemase activity"/>
    <property type="evidence" value="ECO:0007669"/>
    <property type="project" value="InterPro"/>
</dbReference>
<organism evidence="2 3">
    <name type="scientific">Pseudooceanicola antarcticus</name>
    <dbReference type="NCBI Taxonomy" id="1247613"/>
    <lineage>
        <taxon>Bacteria</taxon>
        <taxon>Pseudomonadati</taxon>
        <taxon>Pseudomonadota</taxon>
        <taxon>Alphaproteobacteria</taxon>
        <taxon>Rhodobacterales</taxon>
        <taxon>Paracoccaceae</taxon>
        <taxon>Pseudooceanicola</taxon>
    </lineage>
</organism>
<dbReference type="RefSeq" id="WP_097146572.1">
    <property type="nucleotide sequence ID" value="NZ_OBEA01000005.1"/>
</dbReference>
<dbReference type="EMBL" id="OBEA01000005">
    <property type="protein sequence ID" value="SNY54628.1"/>
    <property type="molecule type" value="Genomic_DNA"/>
</dbReference>
<dbReference type="Pfam" id="PF01177">
    <property type="entry name" value="Asp_Glu_race"/>
    <property type="match status" value="1"/>
</dbReference>
<dbReference type="Proteomes" id="UP000231702">
    <property type="component" value="Unassembled WGS sequence"/>
</dbReference>